<keyword evidence="2 5" id="KW-0812">Transmembrane</keyword>
<dbReference type="GO" id="GO:0008381">
    <property type="term" value="F:mechanosensitive monoatomic ion channel activity"/>
    <property type="evidence" value="ECO:0007669"/>
    <property type="project" value="InterPro"/>
</dbReference>
<dbReference type="EMBL" id="AEEI01000046">
    <property type="protein sequence ID" value="EFM01680.1"/>
    <property type="molecule type" value="Genomic_DNA"/>
</dbReference>
<dbReference type="PANTHER" id="PTHR30414:SF0">
    <property type="entry name" value="MINICONDUCTANCE MECHANOSENSITIVE CHANNEL YBDG"/>
    <property type="match status" value="1"/>
</dbReference>
<keyword evidence="4 5" id="KW-0472">Membrane</keyword>
<dbReference type="InterPro" id="IPR030192">
    <property type="entry name" value="YbdG"/>
</dbReference>
<dbReference type="HOGENOM" id="CLU_045354_1_0_10"/>
<comment type="caution">
    <text evidence="7">The sequence shown here is derived from an EMBL/GenBank/DDBJ whole genome shotgun (WGS) entry which is preliminary data.</text>
</comment>
<sequence length="388" mass="44117">MDTIRIFIDNLIELTGITGSTVPVVRHTLLVVVTMLLAWLAFIICHRVLVPFILKVTNKTTAVWDDILFNRTVLLSACRIVPAIVVWQLLPLIFHQFPLVHEALTRLTSIYIVVMSVRLAVVFIDSFRYIEPRIGSSSQQYIQSFCGVLKIVAIFIGVIITLSVIINRSPLTLFAGLGATSAVLMLVFKDTIEGLVAGIRLTSNEMVHKGDWITVQGTAIDGVVQEISLTTVKVQNFDNTILTVSPLTLVNGSFQNWKGMTQGDGRRVNRNFYLDFRSIVVADEALKRRLSEQGLCTEEELKGNPVNLRLYRNYMECYLRNRPEVNSDMTILVRQQEATDHGLPINFYFFLRNKEWENYEHTMSDLMEHAYAVAPLFGLRIYQKYPVQ</sequence>
<organism evidence="7 8">
    <name type="scientific">Hoylesella marshii DSM 16973 = JCM 13450</name>
    <dbReference type="NCBI Taxonomy" id="862515"/>
    <lineage>
        <taxon>Bacteria</taxon>
        <taxon>Pseudomonadati</taxon>
        <taxon>Bacteroidota</taxon>
        <taxon>Bacteroidia</taxon>
        <taxon>Bacteroidales</taxon>
        <taxon>Prevotellaceae</taxon>
        <taxon>Hoylesella</taxon>
    </lineage>
</organism>
<dbReference type="InterPro" id="IPR023408">
    <property type="entry name" value="MscS_beta-dom_sf"/>
</dbReference>
<evidence type="ECO:0000259" key="6">
    <source>
        <dbReference type="Pfam" id="PF00924"/>
    </source>
</evidence>
<comment type="subcellular location">
    <subcellularLocation>
        <location evidence="1">Membrane</location>
    </subcellularLocation>
</comment>
<feature type="transmembrane region" description="Helical" evidence="5">
    <location>
        <begin position="171"/>
        <end position="188"/>
    </location>
</feature>
<dbReference type="InterPro" id="IPR010920">
    <property type="entry name" value="LSM_dom_sf"/>
</dbReference>
<feature type="transmembrane region" description="Helical" evidence="5">
    <location>
        <begin position="142"/>
        <end position="165"/>
    </location>
</feature>
<evidence type="ECO:0000256" key="4">
    <source>
        <dbReference type="ARBA" id="ARBA00023136"/>
    </source>
</evidence>
<feature type="transmembrane region" description="Helical" evidence="5">
    <location>
        <begin position="110"/>
        <end position="130"/>
    </location>
</feature>
<feature type="transmembrane region" description="Helical" evidence="5">
    <location>
        <begin position="29"/>
        <end position="56"/>
    </location>
</feature>
<dbReference type="OrthoDB" id="9775207at2"/>
<dbReference type="BioCyc" id="PMAR862515-HMP:GMOO-1390-MONOMER"/>
<evidence type="ECO:0000256" key="3">
    <source>
        <dbReference type="ARBA" id="ARBA00022989"/>
    </source>
</evidence>
<feature type="domain" description="Mechanosensitive ion channel MscS" evidence="6">
    <location>
        <begin position="190"/>
        <end position="258"/>
    </location>
</feature>
<feature type="transmembrane region" description="Helical" evidence="5">
    <location>
        <begin position="68"/>
        <end position="90"/>
    </location>
</feature>
<dbReference type="GO" id="GO:0005886">
    <property type="term" value="C:plasma membrane"/>
    <property type="evidence" value="ECO:0007669"/>
    <property type="project" value="TreeGrafter"/>
</dbReference>
<evidence type="ECO:0000256" key="1">
    <source>
        <dbReference type="ARBA" id="ARBA00004370"/>
    </source>
</evidence>
<keyword evidence="3 5" id="KW-1133">Transmembrane helix</keyword>
<evidence type="ECO:0000313" key="8">
    <source>
        <dbReference type="Proteomes" id="UP000004394"/>
    </source>
</evidence>
<evidence type="ECO:0000256" key="2">
    <source>
        <dbReference type="ARBA" id="ARBA00022692"/>
    </source>
</evidence>
<evidence type="ECO:0000256" key="5">
    <source>
        <dbReference type="SAM" id="Phobius"/>
    </source>
</evidence>
<dbReference type="Pfam" id="PF00924">
    <property type="entry name" value="MS_channel_2nd"/>
    <property type="match status" value="1"/>
</dbReference>
<evidence type="ECO:0000313" key="7">
    <source>
        <dbReference type="EMBL" id="EFM01680.1"/>
    </source>
</evidence>
<dbReference type="eggNOG" id="COG0668">
    <property type="taxonomic scope" value="Bacteria"/>
</dbReference>
<name>E0NT65_9BACT</name>
<dbReference type="GO" id="GO:0071470">
    <property type="term" value="P:cellular response to osmotic stress"/>
    <property type="evidence" value="ECO:0007669"/>
    <property type="project" value="InterPro"/>
</dbReference>
<accession>E0NT65</accession>
<dbReference type="InterPro" id="IPR006685">
    <property type="entry name" value="MscS_channel_2nd"/>
</dbReference>
<dbReference type="RefSeq" id="WP_006949434.1">
    <property type="nucleotide sequence ID" value="NZ_BAJI01000028.1"/>
</dbReference>
<gene>
    <name evidence="7" type="ORF">HMPREF0658_1367</name>
</gene>
<dbReference type="AlphaFoldDB" id="E0NT65"/>
<keyword evidence="8" id="KW-1185">Reference proteome</keyword>
<dbReference type="Proteomes" id="UP000004394">
    <property type="component" value="Unassembled WGS sequence"/>
</dbReference>
<dbReference type="PANTHER" id="PTHR30414">
    <property type="entry name" value="MINICONDUCTANCE MECHANOSENSITIVE CHANNEL YBDG"/>
    <property type="match status" value="1"/>
</dbReference>
<dbReference type="SUPFAM" id="SSF50182">
    <property type="entry name" value="Sm-like ribonucleoproteins"/>
    <property type="match status" value="1"/>
</dbReference>
<proteinExistence type="predicted"/>
<reference evidence="7" key="1">
    <citation type="submission" date="2010-07" db="EMBL/GenBank/DDBJ databases">
        <authorList>
            <person name="Muzny D."/>
            <person name="Qin X."/>
            <person name="Deng J."/>
            <person name="Jiang H."/>
            <person name="Liu Y."/>
            <person name="Qu J."/>
            <person name="Song X.-Z."/>
            <person name="Zhang L."/>
            <person name="Thornton R."/>
            <person name="Coyle M."/>
            <person name="Francisco L."/>
            <person name="Jackson L."/>
            <person name="Javaid M."/>
            <person name="Korchina V."/>
            <person name="Kovar C."/>
            <person name="Mata R."/>
            <person name="Mathew T."/>
            <person name="Ngo R."/>
            <person name="Nguyen L."/>
            <person name="Nguyen N."/>
            <person name="Okwuonu G."/>
            <person name="Ongeri F."/>
            <person name="Pham C."/>
            <person name="Simmons D."/>
            <person name="Wilczek-Boney K."/>
            <person name="Hale W."/>
            <person name="Jakkamsetti A."/>
            <person name="Pham P."/>
            <person name="Ruth R."/>
            <person name="San Lucas F."/>
            <person name="Warren J."/>
            <person name="Zhang J."/>
            <person name="Zhao Z."/>
            <person name="Zhou C."/>
            <person name="Zhu D."/>
            <person name="Lee S."/>
            <person name="Bess C."/>
            <person name="Blankenburg K."/>
            <person name="Forbes L."/>
            <person name="Fu Q."/>
            <person name="Gubbala S."/>
            <person name="Hirani K."/>
            <person name="Jayaseelan J.C."/>
            <person name="Lara F."/>
            <person name="Munidasa M."/>
            <person name="Palculict T."/>
            <person name="Patil S."/>
            <person name="Pu L.-L."/>
            <person name="Saada N."/>
            <person name="Tang L."/>
            <person name="Weissenberger G."/>
            <person name="Zhu Y."/>
            <person name="Hemphill L."/>
            <person name="Shang Y."/>
            <person name="Youmans B."/>
            <person name="Ayvaz T."/>
            <person name="Ross M."/>
            <person name="Santibanez J."/>
            <person name="Aqrawi P."/>
            <person name="Gross S."/>
            <person name="Joshi V."/>
            <person name="Fowler G."/>
            <person name="Nazareth L."/>
            <person name="Reid J."/>
            <person name="Worley K."/>
            <person name="Petrosino J."/>
            <person name="Highlander S."/>
            <person name="Gibbs R."/>
        </authorList>
    </citation>
    <scope>NUCLEOTIDE SEQUENCE [LARGE SCALE GENOMIC DNA]</scope>
    <source>
        <strain evidence="7">DSM 16973</strain>
    </source>
</reference>
<dbReference type="STRING" id="862515.HMPREF0658_1367"/>
<protein>
    <submittedName>
        <fullName evidence="7">Transporter, small conductance mechanosensitive ion channel MscS family protein</fullName>
    </submittedName>
</protein>
<dbReference type="Gene3D" id="2.30.30.60">
    <property type="match status" value="1"/>
</dbReference>